<feature type="compositionally biased region" description="Low complexity" evidence="1">
    <location>
        <begin position="113"/>
        <end position="131"/>
    </location>
</feature>
<dbReference type="Proteomes" id="UP001448498">
    <property type="component" value="Chromosome 2"/>
</dbReference>
<dbReference type="RefSeq" id="WP_342706307.1">
    <property type="nucleotide sequence ID" value="NZ_CP109823.1"/>
</dbReference>
<evidence type="ECO:0000313" key="3">
    <source>
        <dbReference type="Proteomes" id="UP001448498"/>
    </source>
</evidence>
<feature type="region of interest" description="Disordered" evidence="1">
    <location>
        <begin position="219"/>
        <end position="242"/>
    </location>
</feature>
<proteinExistence type="predicted"/>
<organism evidence="2 3">
    <name type="scientific">Burkholderia arboris</name>
    <dbReference type="NCBI Taxonomy" id="488730"/>
    <lineage>
        <taxon>Bacteria</taxon>
        <taxon>Pseudomonadati</taxon>
        <taxon>Pseudomonadota</taxon>
        <taxon>Betaproteobacteria</taxon>
        <taxon>Burkholderiales</taxon>
        <taxon>Burkholderiaceae</taxon>
        <taxon>Burkholderia</taxon>
        <taxon>Burkholderia cepacia complex</taxon>
    </lineage>
</organism>
<protein>
    <submittedName>
        <fullName evidence="2">Uncharacterized protein</fullName>
    </submittedName>
</protein>
<accession>A0ABZ3DWB5</accession>
<dbReference type="EMBL" id="CP109823">
    <property type="protein sequence ID" value="XAE53508.1"/>
    <property type="molecule type" value="Genomic_DNA"/>
</dbReference>
<reference evidence="2 3" key="1">
    <citation type="submission" date="2022-10" db="EMBL/GenBank/DDBJ databases">
        <title>Genomic of Burkholderia cepacia PN-1.</title>
        <authorList>
            <person name="Yang Y."/>
            <person name="Guan H."/>
            <person name="Huang J."/>
        </authorList>
    </citation>
    <scope>NUCLEOTIDE SEQUENCE [LARGE SCALE GENOMIC DNA]</scope>
    <source>
        <strain evidence="2 3">PN-1</strain>
    </source>
</reference>
<evidence type="ECO:0000256" key="1">
    <source>
        <dbReference type="SAM" id="MobiDB-lite"/>
    </source>
</evidence>
<name>A0ABZ3DWB5_9BURK</name>
<sequence>MNRALHLAGTPLQRGIDASGDRTARGGVRCADFAHGGVMISTRYPDPVSIGATFRNGETGKPADISSVIKAILQDIESLLATESGGSSPPIPEGQYRQASVSPTPVDLPVNFAQTQTVTDTTTSAAAPAPAENQKPCAASPDPRMAPYATQAPNDQTKRPPGDNRTAQQIIDDNPLLKNLGNQGGIKDNLNKFVGGNMYNDPDQAFKAAALLTNIKSSANRNGDARDPSQVGNGKIDGFTKDGDARHGTEAGLLQDVVGAGGHPGGGWAHLEKTGHKLDETNDSHVNLDGTNKDNLQWGLEQAGKYIGAFFKAIGKSVIDIITKGRLNPVSAILTVIKNVGVSEAKTAIENSNLGKDAKQTADKVFSVLDNI</sequence>
<evidence type="ECO:0000313" key="2">
    <source>
        <dbReference type="EMBL" id="XAE53508.1"/>
    </source>
</evidence>
<feature type="region of interest" description="Disordered" evidence="1">
    <location>
        <begin position="83"/>
        <end position="168"/>
    </location>
</feature>
<keyword evidence="3" id="KW-1185">Reference proteome</keyword>
<gene>
    <name evidence="2" type="ORF">OHZ10_33300</name>
</gene>